<dbReference type="RefSeq" id="WP_145205017.1">
    <property type="nucleotide sequence ID" value="NZ_CP036434.1"/>
</dbReference>
<organism evidence="1 2">
    <name type="scientific">Saltatorellus ferox</name>
    <dbReference type="NCBI Taxonomy" id="2528018"/>
    <lineage>
        <taxon>Bacteria</taxon>
        <taxon>Pseudomonadati</taxon>
        <taxon>Planctomycetota</taxon>
        <taxon>Planctomycetia</taxon>
        <taxon>Planctomycetia incertae sedis</taxon>
        <taxon>Saltatorellus</taxon>
    </lineage>
</organism>
<reference evidence="1 2" key="1">
    <citation type="submission" date="2019-02" db="EMBL/GenBank/DDBJ databases">
        <title>Deep-cultivation of Planctomycetes and their phenomic and genomic characterization uncovers novel biology.</title>
        <authorList>
            <person name="Wiegand S."/>
            <person name="Jogler M."/>
            <person name="Boedeker C."/>
            <person name="Pinto D."/>
            <person name="Vollmers J."/>
            <person name="Rivas-Marin E."/>
            <person name="Kohn T."/>
            <person name="Peeters S.H."/>
            <person name="Heuer A."/>
            <person name="Rast P."/>
            <person name="Oberbeckmann S."/>
            <person name="Bunk B."/>
            <person name="Jeske O."/>
            <person name="Meyerdierks A."/>
            <person name="Storesund J.E."/>
            <person name="Kallscheuer N."/>
            <person name="Luecker S."/>
            <person name="Lage O.M."/>
            <person name="Pohl T."/>
            <person name="Merkel B.J."/>
            <person name="Hornburger P."/>
            <person name="Mueller R.-W."/>
            <person name="Bruemmer F."/>
            <person name="Labrenz M."/>
            <person name="Spormann A.M."/>
            <person name="Op den Camp H."/>
            <person name="Overmann J."/>
            <person name="Amann R."/>
            <person name="Jetten M.S.M."/>
            <person name="Mascher T."/>
            <person name="Medema M.H."/>
            <person name="Devos D.P."/>
            <person name="Kaster A.-K."/>
            <person name="Ovreas L."/>
            <person name="Rohde M."/>
            <person name="Galperin M.Y."/>
            <person name="Jogler C."/>
        </authorList>
    </citation>
    <scope>NUCLEOTIDE SEQUENCE [LARGE SCALE GENOMIC DNA]</scope>
    <source>
        <strain evidence="1 2">Poly30</strain>
    </source>
</reference>
<evidence type="ECO:0008006" key="3">
    <source>
        <dbReference type="Google" id="ProtNLM"/>
    </source>
</evidence>
<name>A0A518F0J9_9BACT</name>
<dbReference type="EMBL" id="CP036434">
    <property type="protein sequence ID" value="QDV09866.1"/>
    <property type="molecule type" value="Genomic_DNA"/>
</dbReference>
<sequence>MSLAEGSLDGRRPRVIVLQIGVNNIHAASHTGNEPFQGIVAAWTALGDQVHYLDLSGVFVDEEGQPRPTLGRDSLHITEEGRHAWMAAMEPVLSDILR</sequence>
<proteinExistence type="predicted"/>
<dbReference type="InterPro" id="IPR036514">
    <property type="entry name" value="SGNH_hydro_sf"/>
</dbReference>
<dbReference type="GO" id="GO:0016788">
    <property type="term" value="F:hydrolase activity, acting on ester bonds"/>
    <property type="evidence" value="ECO:0007669"/>
    <property type="project" value="UniProtKB-ARBA"/>
</dbReference>
<protein>
    <recommendedName>
        <fullName evidence="3">SGNH hydrolase-type esterase domain-containing protein</fullName>
    </recommendedName>
</protein>
<dbReference type="SUPFAM" id="SSF52266">
    <property type="entry name" value="SGNH hydrolase"/>
    <property type="match status" value="1"/>
</dbReference>
<accession>A0A518F0J9</accession>
<dbReference type="AlphaFoldDB" id="A0A518F0J9"/>
<keyword evidence="2" id="KW-1185">Reference proteome</keyword>
<dbReference type="Proteomes" id="UP000320390">
    <property type="component" value="Chromosome"/>
</dbReference>
<dbReference type="Gene3D" id="3.40.50.1110">
    <property type="entry name" value="SGNH hydrolase"/>
    <property type="match status" value="1"/>
</dbReference>
<evidence type="ECO:0000313" key="1">
    <source>
        <dbReference type="EMBL" id="QDV09866.1"/>
    </source>
</evidence>
<dbReference type="OrthoDB" id="234896at2"/>
<gene>
    <name evidence="1" type="ORF">Poly30_54260</name>
</gene>
<evidence type="ECO:0000313" key="2">
    <source>
        <dbReference type="Proteomes" id="UP000320390"/>
    </source>
</evidence>